<dbReference type="Gramene" id="ONK72162">
    <property type="protein sequence ID" value="ONK72162"/>
    <property type="gene ID" value="A4U43_C04F16430"/>
</dbReference>
<dbReference type="Pfam" id="PF02622">
    <property type="entry name" value="DUF179"/>
    <property type="match status" value="1"/>
</dbReference>
<dbReference type="AlphaFoldDB" id="A0A5P1F1U5"/>
<proteinExistence type="predicted"/>
<dbReference type="EMBL" id="CM007384">
    <property type="protein sequence ID" value="ONK72162.1"/>
    <property type="molecule type" value="Genomic_DNA"/>
</dbReference>
<protein>
    <recommendedName>
        <fullName evidence="3">Transcriptional regulator</fullName>
    </recommendedName>
</protein>
<dbReference type="PANTHER" id="PTHR31984:SF12">
    <property type="entry name" value="THIOREDOXIN DOMAIN-CONTAINING PROTEIN"/>
    <property type="match status" value="1"/>
</dbReference>
<reference evidence="2" key="1">
    <citation type="journal article" date="2017" name="Nat. Commun.">
        <title>The asparagus genome sheds light on the origin and evolution of a young Y chromosome.</title>
        <authorList>
            <person name="Harkess A."/>
            <person name="Zhou J."/>
            <person name="Xu C."/>
            <person name="Bowers J.E."/>
            <person name="Van der Hulst R."/>
            <person name="Ayyampalayam S."/>
            <person name="Mercati F."/>
            <person name="Riccardi P."/>
            <person name="McKain M.R."/>
            <person name="Kakrana A."/>
            <person name="Tang H."/>
            <person name="Ray J."/>
            <person name="Groenendijk J."/>
            <person name="Arikit S."/>
            <person name="Mathioni S.M."/>
            <person name="Nakano M."/>
            <person name="Shan H."/>
            <person name="Telgmann-Rauber A."/>
            <person name="Kanno A."/>
            <person name="Yue Z."/>
            <person name="Chen H."/>
            <person name="Li W."/>
            <person name="Chen Y."/>
            <person name="Xu X."/>
            <person name="Zhang Y."/>
            <person name="Luo S."/>
            <person name="Chen H."/>
            <person name="Gao J."/>
            <person name="Mao Z."/>
            <person name="Pires J.C."/>
            <person name="Luo M."/>
            <person name="Kudrna D."/>
            <person name="Wing R.A."/>
            <person name="Meyers B.C."/>
            <person name="Yi K."/>
            <person name="Kong H."/>
            <person name="Lavrijsen P."/>
            <person name="Sunseri F."/>
            <person name="Falavigna A."/>
            <person name="Ye Y."/>
            <person name="Leebens-Mack J.H."/>
            <person name="Chen G."/>
        </authorList>
    </citation>
    <scope>NUCLEOTIDE SEQUENCE [LARGE SCALE GENOMIC DNA]</scope>
    <source>
        <strain evidence="2">cv. DH0086</strain>
    </source>
</reference>
<evidence type="ECO:0000313" key="1">
    <source>
        <dbReference type="EMBL" id="ONK72162.1"/>
    </source>
</evidence>
<dbReference type="Proteomes" id="UP000243459">
    <property type="component" value="Chromosome 4"/>
</dbReference>
<keyword evidence="2" id="KW-1185">Reference proteome</keyword>
<dbReference type="InterPro" id="IPR003774">
    <property type="entry name" value="AlgH-like"/>
</dbReference>
<dbReference type="Gene3D" id="3.40.1740.10">
    <property type="entry name" value="VC0467-like"/>
    <property type="match status" value="1"/>
</dbReference>
<name>A0A5P1F1U5_ASPOF</name>
<sequence length="169" mass="19382">MTNLLQLMREQLLLEKSTIQFLSTQQKKKTNMICSMLNHIDTAQGFQGVITNKRIEWDVFKELDQQLEPLKMAPLFYGGPVRTHGLPLVSLAQKPVEGYVKITSDIYFGNPLATRLAIEGIQSGEQSASDFWFFLGYSSWRWNQLFDELATGAWYLNEMEIGNIDWPDG</sequence>
<dbReference type="SUPFAM" id="SSF143456">
    <property type="entry name" value="VC0467-like"/>
    <property type="match status" value="1"/>
</dbReference>
<evidence type="ECO:0008006" key="3">
    <source>
        <dbReference type="Google" id="ProtNLM"/>
    </source>
</evidence>
<accession>A0A5P1F1U5</accession>
<organism evidence="1 2">
    <name type="scientific">Asparagus officinalis</name>
    <name type="common">Garden asparagus</name>
    <dbReference type="NCBI Taxonomy" id="4686"/>
    <lineage>
        <taxon>Eukaryota</taxon>
        <taxon>Viridiplantae</taxon>
        <taxon>Streptophyta</taxon>
        <taxon>Embryophyta</taxon>
        <taxon>Tracheophyta</taxon>
        <taxon>Spermatophyta</taxon>
        <taxon>Magnoliopsida</taxon>
        <taxon>Liliopsida</taxon>
        <taxon>Asparagales</taxon>
        <taxon>Asparagaceae</taxon>
        <taxon>Asparagoideae</taxon>
        <taxon>Asparagus</taxon>
    </lineage>
</organism>
<evidence type="ECO:0000313" key="2">
    <source>
        <dbReference type="Proteomes" id="UP000243459"/>
    </source>
</evidence>
<gene>
    <name evidence="1" type="ORF">A4U43_C04F16430</name>
</gene>
<dbReference type="PANTHER" id="PTHR31984">
    <property type="entry name" value="TRANSPORTER, PUTATIVE (DUF179)-RELATED"/>
    <property type="match status" value="1"/>
</dbReference>